<protein>
    <submittedName>
        <fullName evidence="3">Pentatricopeptide repeat-containing protein</fullName>
        <ecNumber evidence="3">3.6.4.12</ecNumber>
    </submittedName>
</protein>
<evidence type="ECO:0000256" key="2">
    <source>
        <dbReference type="PROSITE-ProRule" id="PRU00708"/>
    </source>
</evidence>
<dbReference type="PANTHER" id="PTHR47926:SF533">
    <property type="entry name" value="DYW DOMAIN-CONTAINING PROTEIN"/>
    <property type="match status" value="1"/>
</dbReference>
<dbReference type="EC" id="3.6.4.12" evidence="3"/>
<dbReference type="Pfam" id="PF20431">
    <property type="entry name" value="E_motif"/>
    <property type="match status" value="1"/>
</dbReference>
<sequence length="521" mass="58463">MLPQVIYLTKKITEHGRNGDVAKAMELFDQMPQRNQVTWNSMLSVLINAGRLCSALQLFEEMPKKNSTSYTSLIAGLSGSGLVSEARRIFDSMPFSDVNVFSWTAMISCYAQNNDPLRALELFSNRYGDLFHSRIFPNSHTFSILLKSCASFRSLATAKQIHSLIVKLLDERGRDFIFVNNSLIDVNAKLCNLADAEMVFRQMRFKDMVTWNAMMNAYTFHLLIDKALAIFSSMREKDVLSWNIIISGSLECRRSEESLNLFVSLLRSTKETKPNSSTFSLALAACAAMANLEFGRQTHARTVKNGIFPVSIFVCNSLMTMYSSCGLIGDVERLFDEMPQRDVVSWNTAIQGFGQNGRARKALEIAEKAMASKNYNQNTFTAILTSCSYEGLVSEGLKVFDSMKRKFDVDPSLENYICVIDMLGRAGELEAAHWILRRIGLVTSSIVAWSVLLDACSVHGNEVLGRVAAERLEALEPGNARNYLGLARIYNEVGRVDEAIRVLDLMEEKELRKNSGCSWFV</sequence>
<keyword evidence="3" id="KW-0378">Hydrolase</keyword>
<dbReference type="GO" id="GO:0003723">
    <property type="term" value="F:RNA binding"/>
    <property type="evidence" value="ECO:0007669"/>
    <property type="project" value="InterPro"/>
</dbReference>
<dbReference type="PANTHER" id="PTHR47926">
    <property type="entry name" value="PENTATRICOPEPTIDE REPEAT-CONTAINING PROTEIN"/>
    <property type="match status" value="1"/>
</dbReference>
<dbReference type="EMBL" id="KZ451885">
    <property type="protein sequence ID" value="PKA66683.1"/>
    <property type="molecule type" value="Genomic_DNA"/>
</dbReference>
<dbReference type="PROSITE" id="PS51375">
    <property type="entry name" value="PPR"/>
    <property type="match status" value="4"/>
</dbReference>
<dbReference type="InterPro" id="IPR046960">
    <property type="entry name" value="PPR_At4g14850-like_plant"/>
</dbReference>
<dbReference type="GO" id="GO:0016787">
    <property type="term" value="F:hydrolase activity"/>
    <property type="evidence" value="ECO:0007669"/>
    <property type="project" value="UniProtKB-KW"/>
</dbReference>
<dbReference type="Pfam" id="PF01535">
    <property type="entry name" value="PPR"/>
    <property type="match status" value="8"/>
</dbReference>
<dbReference type="FunFam" id="1.25.40.10:FF:000158">
    <property type="entry name" value="pentatricopeptide repeat-containing protein At2g33680"/>
    <property type="match status" value="1"/>
</dbReference>
<gene>
    <name evidence="3" type="primary">PCMP-E76</name>
    <name evidence="3" type="ORF">AXF42_Ash003338</name>
</gene>
<name>A0A2I0BFV0_9ASPA</name>
<keyword evidence="1" id="KW-0677">Repeat</keyword>
<accession>A0A2I0BFV0</accession>
<feature type="repeat" description="PPR" evidence="2">
    <location>
        <begin position="311"/>
        <end position="345"/>
    </location>
</feature>
<proteinExistence type="predicted"/>
<organism evidence="3 4">
    <name type="scientific">Apostasia shenzhenica</name>
    <dbReference type="NCBI Taxonomy" id="1088818"/>
    <lineage>
        <taxon>Eukaryota</taxon>
        <taxon>Viridiplantae</taxon>
        <taxon>Streptophyta</taxon>
        <taxon>Embryophyta</taxon>
        <taxon>Tracheophyta</taxon>
        <taxon>Spermatophyta</taxon>
        <taxon>Magnoliopsida</taxon>
        <taxon>Liliopsida</taxon>
        <taxon>Asparagales</taxon>
        <taxon>Orchidaceae</taxon>
        <taxon>Apostasioideae</taxon>
        <taxon>Apostasia</taxon>
    </lineage>
</organism>
<dbReference type="InterPro" id="IPR011990">
    <property type="entry name" value="TPR-like_helical_dom_sf"/>
</dbReference>
<reference evidence="3 4" key="1">
    <citation type="journal article" date="2017" name="Nature">
        <title>The Apostasia genome and the evolution of orchids.</title>
        <authorList>
            <person name="Zhang G.Q."/>
            <person name="Liu K.W."/>
            <person name="Li Z."/>
            <person name="Lohaus R."/>
            <person name="Hsiao Y.Y."/>
            <person name="Niu S.C."/>
            <person name="Wang J.Y."/>
            <person name="Lin Y.C."/>
            <person name="Xu Q."/>
            <person name="Chen L.J."/>
            <person name="Yoshida K."/>
            <person name="Fujiwara S."/>
            <person name="Wang Z.W."/>
            <person name="Zhang Y.Q."/>
            <person name="Mitsuda N."/>
            <person name="Wang M."/>
            <person name="Liu G.H."/>
            <person name="Pecoraro L."/>
            <person name="Huang H.X."/>
            <person name="Xiao X.J."/>
            <person name="Lin M."/>
            <person name="Wu X.Y."/>
            <person name="Wu W.L."/>
            <person name="Chen Y.Y."/>
            <person name="Chang S.B."/>
            <person name="Sakamoto S."/>
            <person name="Ohme-Takagi M."/>
            <person name="Yagi M."/>
            <person name="Zeng S.J."/>
            <person name="Shen C.Y."/>
            <person name="Yeh C.M."/>
            <person name="Luo Y.B."/>
            <person name="Tsai W.C."/>
            <person name="Van de Peer Y."/>
            <person name="Liu Z.J."/>
        </authorList>
    </citation>
    <scope>NUCLEOTIDE SEQUENCE [LARGE SCALE GENOMIC DNA]</scope>
    <source>
        <strain evidence="4">cv. Shenzhen</strain>
        <tissue evidence="3">Stem</tissue>
    </source>
</reference>
<dbReference type="SUPFAM" id="SSF48452">
    <property type="entry name" value="TPR-like"/>
    <property type="match status" value="1"/>
</dbReference>
<dbReference type="NCBIfam" id="TIGR00756">
    <property type="entry name" value="PPR"/>
    <property type="match status" value="6"/>
</dbReference>
<dbReference type="AlphaFoldDB" id="A0A2I0BFV0"/>
<feature type="repeat" description="PPR" evidence="2">
    <location>
        <begin position="35"/>
        <end position="69"/>
    </location>
</feature>
<dbReference type="GO" id="GO:0009451">
    <property type="term" value="P:RNA modification"/>
    <property type="evidence" value="ECO:0007669"/>
    <property type="project" value="InterPro"/>
</dbReference>
<dbReference type="Proteomes" id="UP000236161">
    <property type="component" value="Unassembled WGS sequence"/>
</dbReference>
<dbReference type="InterPro" id="IPR002885">
    <property type="entry name" value="PPR_rpt"/>
</dbReference>
<dbReference type="OrthoDB" id="185373at2759"/>
<dbReference type="Pfam" id="PF13041">
    <property type="entry name" value="PPR_2"/>
    <property type="match status" value="1"/>
</dbReference>
<dbReference type="GO" id="GO:0003678">
    <property type="term" value="F:DNA helicase activity"/>
    <property type="evidence" value="ECO:0007669"/>
    <property type="project" value="UniProtKB-EC"/>
</dbReference>
<evidence type="ECO:0000313" key="4">
    <source>
        <dbReference type="Proteomes" id="UP000236161"/>
    </source>
</evidence>
<evidence type="ECO:0000313" key="3">
    <source>
        <dbReference type="EMBL" id="PKA66683.1"/>
    </source>
</evidence>
<keyword evidence="4" id="KW-1185">Reference proteome</keyword>
<dbReference type="InterPro" id="IPR046848">
    <property type="entry name" value="E_motif"/>
</dbReference>
<dbReference type="Gene3D" id="1.25.40.10">
    <property type="entry name" value="Tetratricopeptide repeat domain"/>
    <property type="match status" value="4"/>
</dbReference>
<evidence type="ECO:0000256" key="1">
    <source>
        <dbReference type="ARBA" id="ARBA00022737"/>
    </source>
</evidence>
<dbReference type="GO" id="GO:0099402">
    <property type="term" value="P:plant organ development"/>
    <property type="evidence" value="ECO:0007669"/>
    <property type="project" value="UniProtKB-ARBA"/>
</dbReference>
<feature type="repeat" description="PPR" evidence="2">
    <location>
        <begin position="376"/>
        <end position="406"/>
    </location>
</feature>
<feature type="repeat" description="PPR" evidence="2">
    <location>
        <begin position="207"/>
        <end position="241"/>
    </location>
</feature>